<protein>
    <recommendedName>
        <fullName evidence="4">YMGG-like Gly-zipper domain-containing protein</fullName>
    </recommendedName>
</protein>
<dbReference type="RefSeq" id="WP_289893605.1">
    <property type="nucleotide sequence ID" value="NZ_JBHRXE010000047.1"/>
</dbReference>
<reference evidence="3" key="1">
    <citation type="journal article" date="2019" name="Int. J. Syst. Evol. Microbiol.">
        <title>The Global Catalogue of Microorganisms (GCM) 10K type strain sequencing project: providing services to taxonomists for standard genome sequencing and annotation.</title>
        <authorList>
            <consortium name="The Broad Institute Genomics Platform"/>
            <consortium name="The Broad Institute Genome Sequencing Center for Infectious Disease"/>
            <person name="Wu L."/>
            <person name="Ma J."/>
        </authorList>
    </citation>
    <scope>NUCLEOTIDE SEQUENCE [LARGE SCALE GENOMIC DNA]</scope>
    <source>
        <strain evidence="3">VKM B-3226</strain>
    </source>
</reference>
<organism evidence="2 3">
    <name type="scientific">Paracoccus simplex</name>
    <dbReference type="NCBI Taxonomy" id="2086346"/>
    <lineage>
        <taxon>Bacteria</taxon>
        <taxon>Pseudomonadati</taxon>
        <taxon>Pseudomonadota</taxon>
        <taxon>Alphaproteobacteria</taxon>
        <taxon>Rhodobacterales</taxon>
        <taxon>Paracoccaceae</taxon>
        <taxon>Paracoccus</taxon>
    </lineage>
</organism>
<gene>
    <name evidence="2" type="ORF">ACFOMP_16450</name>
</gene>
<accession>A0ABV7S1Q6</accession>
<dbReference type="EMBL" id="JBHRXE010000047">
    <property type="protein sequence ID" value="MFC3571053.1"/>
    <property type="molecule type" value="Genomic_DNA"/>
</dbReference>
<evidence type="ECO:0000313" key="3">
    <source>
        <dbReference type="Proteomes" id="UP001595596"/>
    </source>
</evidence>
<evidence type="ECO:0000256" key="1">
    <source>
        <dbReference type="SAM" id="SignalP"/>
    </source>
</evidence>
<keyword evidence="1" id="KW-0732">Signal</keyword>
<dbReference type="PROSITE" id="PS51257">
    <property type="entry name" value="PROKAR_LIPOPROTEIN"/>
    <property type="match status" value="1"/>
</dbReference>
<evidence type="ECO:0008006" key="4">
    <source>
        <dbReference type="Google" id="ProtNLM"/>
    </source>
</evidence>
<evidence type="ECO:0000313" key="2">
    <source>
        <dbReference type="EMBL" id="MFC3571053.1"/>
    </source>
</evidence>
<keyword evidence="3" id="KW-1185">Reference proteome</keyword>
<comment type="caution">
    <text evidence="2">The sequence shown here is derived from an EMBL/GenBank/DDBJ whole genome shotgun (WGS) entry which is preliminary data.</text>
</comment>
<sequence>MSKKLVLALGLGLFGLAGCTQGINPTDMDRGLIGAGVGATAAYVGGHNVAKGAAIGAAAGALCDDVRLCEPTRRY</sequence>
<feature type="chain" id="PRO_5047303023" description="YMGG-like Gly-zipper domain-containing protein" evidence="1">
    <location>
        <begin position="23"/>
        <end position="75"/>
    </location>
</feature>
<dbReference type="Proteomes" id="UP001595596">
    <property type="component" value="Unassembled WGS sequence"/>
</dbReference>
<feature type="signal peptide" evidence="1">
    <location>
        <begin position="1"/>
        <end position="22"/>
    </location>
</feature>
<name>A0ABV7S1Q6_9RHOB</name>
<proteinExistence type="predicted"/>